<dbReference type="InterPro" id="IPR001806">
    <property type="entry name" value="Small_GTPase"/>
</dbReference>
<evidence type="ECO:0000256" key="1">
    <source>
        <dbReference type="ARBA" id="ARBA00022741"/>
    </source>
</evidence>
<dbReference type="Proteomes" id="UP000001542">
    <property type="component" value="Unassembled WGS sequence"/>
</dbReference>
<dbReference type="AlphaFoldDB" id="A2E619"/>
<dbReference type="InterPro" id="IPR027417">
    <property type="entry name" value="P-loop_NTPase"/>
</dbReference>
<dbReference type="SMR" id="A2E619"/>
<sequence length="187" mass="20806">MQLRHDKIVLLGDSSVGKTSTIEKFLHGTIPKFCSSTVGAGYSELLLDYHNSKRKVQIWDTAGQEKSRSMVPIYARNATGAFVVFSLDNKESFKNIPKWISSLKTDAKIVIVGNKCDLPMREVSRRDALELASKYNAEYIETSSLTGEGITDLFTSMVSSIIDYGENHSPETSISSLEIENKRGSCW</sequence>
<dbReference type="FunFam" id="3.40.50.300:FF:001462">
    <property type="entry name" value="Small GTP-binding protein, putative"/>
    <property type="match status" value="1"/>
</dbReference>
<dbReference type="RefSeq" id="XP_001324084.1">
    <property type="nucleotide sequence ID" value="XM_001324049.1"/>
</dbReference>
<dbReference type="GO" id="GO:0005525">
    <property type="term" value="F:GTP binding"/>
    <property type="evidence" value="ECO:0007669"/>
    <property type="project" value="InterPro"/>
</dbReference>
<dbReference type="KEGG" id="tva:4769829"/>
<proteinExistence type="predicted"/>
<dbReference type="Gene3D" id="3.40.50.300">
    <property type="entry name" value="P-loop containing nucleotide triphosphate hydrolases"/>
    <property type="match status" value="1"/>
</dbReference>
<organism evidence="2 3">
    <name type="scientific">Trichomonas vaginalis (strain ATCC PRA-98 / G3)</name>
    <dbReference type="NCBI Taxonomy" id="412133"/>
    <lineage>
        <taxon>Eukaryota</taxon>
        <taxon>Metamonada</taxon>
        <taxon>Parabasalia</taxon>
        <taxon>Trichomonadida</taxon>
        <taxon>Trichomonadidae</taxon>
        <taxon>Trichomonas</taxon>
    </lineage>
</organism>
<keyword evidence="1" id="KW-0547">Nucleotide-binding</keyword>
<keyword evidence="3" id="KW-1185">Reference proteome</keyword>
<dbReference type="OMA" id="RQWCEEI"/>
<dbReference type="PROSITE" id="PS51419">
    <property type="entry name" value="RAB"/>
    <property type="match status" value="1"/>
</dbReference>
<dbReference type="PRINTS" id="PR00449">
    <property type="entry name" value="RASTRNSFRMNG"/>
</dbReference>
<dbReference type="GO" id="GO:0006886">
    <property type="term" value="P:intracellular protein transport"/>
    <property type="evidence" value="ECO:0000318"/>
    <property type="project" value="GO_Central"/>
</dbReference>
<evidence type="ECO:0000313" key="2">
    <source>
        <dbReference type="EMBL" id="EAY11861.1"/>
    </source>
</evidence>
<dbReference type="GO" id="GO:0005829">
    <property type="term" value="C:cytosol"/>
    <property type="evidence" value="ECO:0007669"/>
    <property type="project" value="GOC"/>
</dbReference>
<dbReference type="VEuPathDB" id="TrichDB:TVAGG3_0365980"/>
<dbReference type="InterPro" id="IPR005225">
    <property type="entry name" value="Small_GTP-bd"/>
</dbReference>
<dbReference type="SMART" id="SM00173">
    <property type="entry name" value="RAS"/>
    <property type="match status" value="1"/>
</dbReference>
<dbReference type="SUPFAM" id="SSF52540">
    <property type="entry name" value="P-loop containing nucleoside triphosphate hydrolases"/>
    <property type="match status" value="1"/>
</dbReference>
<dbReference type="SMART" id="SM00175">
    <property type="entry name" value="RAB"/>
    <property type="match status" value="1"/>
</dbReference>
<dbReference type="SMART" id="SM00174">
    <property type="entry name" value="RHO"/>
    <property type="match status" value="1"/>
</dbReference>
<protein>
    <submittedName>
        <fullName evidence="2">Small GTP-binding protein, putative</fullName>
    </submittedName>
</protein>
<dbReference type="PANTHER" id="PTHR47978">
    <property type="match status" value="1"/>
</dbReference>
<reference evidence="2" key="1">
    <citation type="submission" date="2006-10" db="EMBL/GenBank/DDBJ databases">
        <authorList>
            <person name="Amadeo P."/>
            <person name="Zhao Q."/>
            <person name="Wortman J."/>
            <person name="Fraser-Liggett C."/>
            <person name="Carlton J."/>
        </authorList>
    </citation>
    <scope>NUCLEOTIDE SEQUENCE</scope>
    <source>
        <strain evidence="2">G3</strain>
    </source>
</reference>
<dbReference type="GO" id="GO:0006891">
    <property type="term" value="P:intra-Golgi vesicle-mediated transport"/>
    <property type="evidence" value="ECO:0000318"/>
    <property type="project" value="GO_Central"/>
</dbReference>
<dbReference type="CDD" id="cd00154">
    <property type="entry name" value="Rab"/>
    <property type="match status" value="1"/>
</dbReference>
<name>A2E619_TRIV3</name>
<gene>
    <name evidence="2" type="ORF">TVAG_362410</name>
</gene>
<dbReference type="GO" id="GO:0042147">
    <property type="term" value="P:retrograde transport, endosome to Golgi"/>
    <property type="evidence" value="ECO:0000318"/>
    <property type="project" value="GO_Central"/>
</dbReference>
<dbReference type="InParanoid" id="A2E619"/>
<dbReference type="GO" id="GO:0005794">
    <property type="term" value="C:Golgi apparatus"/>
    <property type="evidence" value="ECO:0000318"/>
    <property type="project" value="GO_Central"/>
</dbReference>
<dbReference type="eggNOG" id="KOG0088">
    <property type="taxonomic scope" value="Eukaryota"/>
</dbReference>
<dbReference type="OrthoDB" id="63533at2759"/>
<dbReference type="PROSITE" id="PS51421">
    <property type="entry name" value="RAS"/>
    <property type="match status" value="1"/>
</dbReference>
<dbReference type="Pfam" id="PF00071">
    <property type="entry name" value="Ras"/>
    <property type="match status" value="1"/>
</dbReference>
<evidence type="ECO:0000313" key="3">
    <source>
        <dbReference type="Proteomes" id="UP000001542"/>
    </source>
</evidence>
<dbReference type="VEuPathDB" id="TrichDB:TVAG_362410"/>
<dbReference type="GO" id="GO:0006890">
    <property type="term" value="P:retrograde vesicle-mediated transport, Golgi to endoplasmic reticulum"/>
    <property type="evidence" value="ECO:0000318"/>
    <property type="project" value="GO_Central"/>
</dbReference>
<dbReference type="GO" id="GO:0003924">
    <property type="term" value="F:GTPase activity"/>
    <property type="evidence" value="ECO:0000318"/>
    <property type="project" value="GO_Central"/>
</dbReference>
<accession>A2E619</accession>
<dbReference type="GO" id="GO:0012505">
    <property type="term" value="C:endomembrane system"/>
    <property type="evidence" value="ECO:0000318"/>
    <property type="project" value="GO_Central"/>
</dbReference>
<reference evidence="2" key="2">
    <citation type="journal article" date="2007" name="Science">
        <title>Draft genome sequence of the sexually transmitted pathogen Trichomonas vaginalis.</title>
        <authorList>
            <person name="Carlton J.M."/>
            <person name="Hirt R.P."/>
            <person name="Silva J.C."/>
            <person name="Delcher A.L."/>
            <person name="Schatz M."/>
            <person name="Zhao Q."/>
            <person name="Wortman J.R."/>
            <person name="Bidwell S.L."/>
            <person name="Alsmark U.C.M."/>
            <person name="Besteiro S."/>
            <person name="Sicheritz-Ponten T."/>
            <person name="Noel C.J."/>
            <person name="Dacks J.B."/>
            <person name="Foster P.G."/>
            <person name="Simillion C."/>
            <person name="Van de Peer Y."/>
            <person name="Miranda-Saavedra D."/>
            <person name="Barton G.J."/>
            <person name="Westrop G.D."/>
            <person name="Mueller S."/>
            <person name="Dessi D."/>
            <person name="Fiori P.L."/>
            <person name="Ren Q."/>
            <person name="Paulsen I."/>
            <person name="Zhang H."/>
            <person name="Bastida-Corcuera F.D."/>
            <person name="Simoes-Barbosa A."/>
            <person name="Brown M.T."/>
            <person name="Hayes R.D."/>
            <person name="Mukherjee M."/>
            <person name="Okumura C.Y."/>
            <person name="Schneider R."/>
            <person name="Smith A.J."/>
            <person name="Vanacova S."/>
            <person name="Villalvazo M."/>
            <person name="Haas B.J."/>
            <person name="Pertea M."/>
            <person name="Feldblyum T.V."/>
            <person name="Utterback T.R."/>
            <person name="Shu C.L."/>
            <person name="Osoegawa K."/>
            <person name="de Jong P.J."/>
            <person name="Hrdy I."/>
            <person name="Horvathova L."/>
            <person name="Zubacova Z."/>
            <person name="Dolezal P."/>
            <person name="Malik S.B."/>
            <person name="Logsdon J.M. Jr."/>
            <person name="Henze K."/>
            <person name="Gupta A."/>
            <person name="Wang C.C."/>
            <person name="Dunne R.L."/>
            <person name="Upcroft J.A."/>
            <person name="Upcroft P."/>
            <person name="White O."/>
            <person name="Salzberg S.L."/>
            <person name="Tang P."/>
            <person name="Chiu C.-H."/>
            <person name="Lee Y.-S."/>
            <person name="Embley T.M."/>
            <person name="Coombs G.H."/>
            <person name="Mottram J.C."/>
            <person name="Tachezy J."/>
            <person name="Fraser-Liggett C.M."/>
            <person name="Johnson P.J."/>
        </authorList>
    </citation>
    <scope>NUCLEOTIDE SEQUENCE [LARGE SCALE GENOMIC DNA]</scope>
    <source>
        <strain evidence="2">G3</strain>
    </source>
</reference>
<dbReference type="NCBIfam" id="TIGR00231">
    <property type="entry name" value="small_GTP"/>
    <property type="match status" value="1"/>
</dbReference>
<dbReference type="EMBL" id="DS113311">
    <property type="protein sequence ID" value="EAY11861.1"/>
    <property type="molecule type" value="Genomic_DNA"/>
</dbReference>